<reference evidence="4 5" key="1">
    <citation type="submission" date="2015-08" db="EMBL/GenBank/DDBJ databases">
        <title>Genomes of Isolates from Cabo Rojo, PR.</title>
        <authorList>
            <person name="Sanchez-Nieves R.L."/>
            <person name="Montalvo-Rodriguez R."/>
        </authorList>
    </citation>
    <scope>NUCLEOTIDE SEQUENCE [LARGE SCALE GENOMIC DNA]</scope>
    <source>
        <strain evidence="4 5">SL3</strain>
    </source>
</reference>
<dbReference type="OrthoDB" id="225393at2157"/>
<comment type="caution">
    <text evidence="4">The sequence shown here is derived from an EMBL/GenBank/DDBJ whole genome shotgun (WGS) entry which is preliminary data.</text>
</comment>
<dbReference type="InterPro" id="IPR012912">
    <property type="entry name" value="Plasmid_pRiA4b_Orf3-like"/>
</dbReference>
<dbReference type="Gene3D" id="3.10.290.30">
    <property type="entry name" value="MM3350-like"/>
    <property type="match status" value="1"/>
</dbReference>
<feature type="domain" description="Plasmid pRiA4b Orf3-like" evidence="2">
    <location>
        <begin position="3"/>
        <end position="145"/>
    </location>
</feature>
<feature type="region of interest" description="Disordered" evidence="1">
    <location>
        <begin position="131"/>
        <end position="159"/>
    </location>
</feature>
<dbReference type="InterPro" id="IPR024047">
    <property type="entry name" value="MM3350-like_sf"/>
</dbReference>
<feature type="domain" description="DUF7964" evidence="3">
    <location>
        <begin position="167"/>
        <end position="254"/>
    </location>
</feature>
<dbReference type="AlphaFoldDB" id="A0A0N0BP29"/>
<name>A0A0N0BP29_9EURY</name>
<dbReference type="Pfam" id="PF25912">
    <property type="entry name" value="DUF7964"/>
    <property type="match status" value="1"/>
</dbReference>
<evidence type="ECO:0000313" key="4">
    <source>
        <dbReference type="EMBL" id="KOX93173.1"/>
    </source>
</evidence>
<evidence type="ECO:0008006" key="6">
    <source>
        <dbReference type="Google" id="ProtNLM"/>
    </source>
</evidence>
<dbReference type="EMBL" id="LIUF01000003">
    <property type="protein sequence ID" value="KOX93173.1"/>
    <property type="molecule type" value="Genomic_DNA"/>
</dbReference>
<dbReference type="RefSeq" id="WP_053968304.1">
    <property type="nucleotide sequence ID" value="NZ_LIUF01000003.1"/>
</dbReference>
<dbReference type="Pfam" id="PF07929">
    <property type="entry name" value="PRiA4_ORF3"/>
    <property type="match status" value="1"/>
</dbReference>
<protein>
    <recommendedName>
        <fullName evidence="6">TnpR protein</fullName>
    </recommendedName>
</protein>
<accession>A0A0N0BP29</accession>
<sequence>MTAYRFRVKFDPDPTSLWRDIVVGADRTIAEFQSAINPAFGLDQGHLWFVGDDEDYWDSAVKYQCQQEYEESLGGDPVLRTERIENAGDVTIGEMTRQLGLEQYDRICYLYDYGDEWRFYAILKEILSDEPSDTEPTVGKEKGDPIDDQYEPSGADESGPLLPDPLYSVLPETAVPVADLRELEEHEDIVHVLPLLSIETGFGAVCERFAIQFKETGYVLENFQPGWQIVEEVDGANKTEEELLAALADAVREWHAEIAEISGAMTGQHFGEETVEAMHVELEAELERKGYGHLL</sequence>
<evidence type="ECO:0000259" key="3">
    <source>
        <dbReference type="Pfam" id="PF25912"/>
    </source>
</evidence>
<dbReference type="PATRIC" id="fig|1705562.3.peg.611"/>
<evidence type="ECO:0000259" key="2">
    <source>
        <dbReference type="Pfam" id="PF07929"/>
    </source>
</evidence>
<dbReference type="STRING" id="1705562.AMS69_12090"/>
<dbReference type="SUPFAM" id="SSF159941">
    <property type="entry name" value="MM3350-like"/>
    <property type="match status" value="1"/>
</dbReference>
<gene>
    <name evidence="4" type="ORF">AMS69_12090</name>
</gene>
<organism evidence="4 5">
    <name type="scientific">Haloarcula rubripromontorii</name>
    <dbReference type="NCBI Taxonomy" id="1705562"/>
    <lineage>
        <taxon>Archaea</taxon>
        <taxon>Methanobacteriati</taxon>
        <taxon>Methanobacteriota</taxon>
        <taxon>Stenosarchaea group</taxon>
        <taxon>Halobacteria</taxon>
        <taxon>Halobacteriales</taxon>
        <taxon>Haloarculaceae</taxon>
        <taxon>Haloarcula</taxon>
    </lineage>
</organism>
<keyword evidence="5" id="KW-1185">Reference proteome</keyword>
<evidence type="ECO:0000313" key="5">
    <source>
        <dbReference type="Proteomes" id="UP000037729"/>
    </source>
</evidence>
<proteinExistence type="predicted"/>
<dbReference type="InterPro" id="IPR058270">
    <property type="entry name" value="DUF7964"/>
</dbReference>
<dbReference type="Proteomes" id="UP000037729">
    <property type="component" value="Unassembled WGS sequence"/>
</dbReference>
<evidence type="ECO:0000256" key="1">
    <source>
        <dbReference type="SAM" id="MobiDB-lite"/>
    </source>
</evidence>